<organism evidence="6 7">
    <name type="scientific">Spizellomyces punctatus (strain DAOM BR117)</name>
    <dbReference type="NCBI Taxonomy" id="645134"/>
    <lineage>
        <taxon>Eukaryota</taxon>
        <taxon>Fungi</taxon>
        <taxon>Fungi incertae sedis</taxon>
        <taxon>Chytridiomycota</taxon>
        <taxon>Chytridiomycota incertae sedis</taxon>
        <taxon>Chytridiomycetes</taxon>
        <taxon>Spizellomycetales</taxon>
        <taxon>Spizellomycetaceae</taxon>
        <taxon>Spizellomyces</taxon>
    </lineage>
</organism>
<feature type="compositionally biased region" description="Basic and acidic residues" evidence="4">
    <location>
        <begin position="11"/>
        <end position="21"/>
    </location>
</feature>
<dbReference type="AlphaFoldDB" id="A0A0L0H627"/>
<dbReference type="PANTHER" id="PTHR22914:SF41">
    <property type="entry name" value="CHITIN SYNTHASE 7"/>
    <property type="match status" value="1"/>
</dbReference>
<feature type="region of interest" description="Disordered" evidence="4">
    <location>
        <begin position="1"/>
        <end position="53"/>
    </location>
</feature>
<protein>
    <recommendedName>
        <fullName evidence="8">Chitin synthase</fullName>
    </recommendedName>
</protein>
<keyword evidence="3 5" id="KW-0472">Membrane</keyword>
<evidence type="ECO:0000256" key="3">
    <source>
        <dbReference type="ARBA" id="ARBA00023136"/>
    </source>
</evidence>
<dbReference type="GO" id="GO:0006031">
    <property type="term" value="P:chitin biosynthetic process"/>
    <property type="evidence" value="ECO:0007669"/>
    <property type="project" value="TreeGrafter"/>
</dbReference>
<feature type="transmembrane region" description="Helical" evidence="5">
    <location>
        <begin position="116"/>
        <end position="136"/>
    </location>
</feature>
<evidence type="ECO:0000256" key="2">
    <source>
        <dbReference type="ARBA" id="ARBA00022692"/>
    </source>
</evidence>
<evidence type="ECO:0000313" key="6">
    <source>
        <dbReference type="EMBL" id="KNC96965.1"/>
    </source>
</evidence>
<proteinExistence type="predicted"/>
<dbReference type="eggNOG" id="KOG2571">
    <property type="taxonomic scope" value="Eukaryota"/>
</dbReference>
<dbReference type="OMA" id="DRESCHY"/>
<dbReference type="GO" id="GO:0016020">
    <property type="term" value="C:membrane"/>
    <property type="evidence" value="ECO:0007669"/>
    <property type="project" value="UniProtKB-SubCell"/>
</dbReference>
<feature type="transmembrane region" description="Helical" evidence="5">
    <location>
        <begin position="774"/>
        <end position="797"/>
    </location>
</feature>
<dbReference type="VEuPathDB" id="FungiDB:SPPG_07786"/>
<feature type="transmembrane region" description="Helical" evidence="5">
    <location>
        <begin position="848"/>
        <end position="869"/>
    </location>
</feature>
<keyword evidence="5" id="KW-1133">Transmembrane helix</keyword>
<gene>
    <name evidence="6" type="ORF">SPPG_07786</name>
</gene>
<evidence type="ECO:0008006" key="8">
    <source>
        <dbReference type="Google" id="ProtNLM"/>
    </source>
</evidence>
<comment type="subcellular location">
    <subcellularLocation>
        <location evidence="1">Membrane</location>
        <topology evidence="1">Multi-pass membrane protein</topology>
    </subcellularLocation>
</comment>
<dbReference type="Pfam" id="PF03142">
    <property type="entry name" value="Chitin_synth_2"/>
    <property type="match status" value="1"/>
</dbReference>
<feature type="compositionally biased region" description="Low complexity" evidence="4">
    <location>
        <begin position="22"/>
        <end position="33"/>
    </location>
</feature>
<dbReference type="Proteomes" id="UP000053201">
    <property type="component" value="Unassembled WGS sequence"/>
</dbReference>
<accession>A0A0L0H627</accession>
<feature type="transmembrane region" description="Helical" evidence="5">
    <location>
        <begin position="818"/>
        <end position="842"/>
    </location>
</feature>
<dbReference type="GO" id="GO:0071944">
    <property type="term" value="C:cell periphery"/>
    <property type="evidence" value="ECO:0007669"/>
    <property type="project" value="TreeGrafter"/>
</dbReference>
<evidence type="ECO:0000313" key="7">
    <source>
        <dbReference type="Proteomes" id="UP000053201"/>
    </source>
</evidence>
<dbReference type="GO" id="GO:0004100">
    <property type="term" value="F:chitin synthase activity"/>
    <property type="evidence" value="ECO:0007669"/>
    <property type="project" value="InterPro"/>
</dbReference>
<keyword evidence="7" id="KW-1185">Reference proteome</keyword>
<evidence type="ECO:0000256" key="5">
    <source>
        <dbReference type="SAM" id="Phobius"/>
    </source>
</evidence>
<evidence type="ECO:0000256" key="4">
    <source>
        <dbReference type="SAM" id="MobiDB-lite"/>
    </source>
</evidence>
<dbReference type="STRING" id="645134.A0A0L0H627"/>
<dbReference type="GO" id="GO:0030428">
    <property type="term" value="C:cell septum"/>
    <property type="evidence" value="ECO:0007669"/>
    <property type="project" value="TreeGrafter"/>
</dbReference>
<sequence>MSTSSDGENPDGGKRLQEHGRSASVSSSSSSSSIGQERRGDGKERRNSALSVSSISSMQETIVDRPLDCFDRQRAKTRGRAWPFLAKLITFWIPNVILRWVGFKTDSQRQAWREKVLLFSIVLVASGAFVAVVEIAGRFLAPPRTNFSTSDLADTNFVAVNGRVADFSTSQDPMGKAINKQVSPYAGQDVSTMFPTFALLSRPLNFSRLVDPDLNAVATSMGAVDNWLNTRLMQEPGYVVNASRQMLQNCPTPDRQSGNDALCFTSSTERVISESVVGYVLHNAEEISVQNNNLDTSAALVIIDSLVYDVTWYLRIATRYPDNQQQINPSTAFLSEPVTRALMNNLGGDASAAFKSIPNRVQNINAMNKLFFAGVLDDAMPPDTFKFNPVLLGVGALVYLSFVIKIFMTLSTGSAPRLTTAPYTIFFVPVYNEEAVTIQRSIESIVNSNYDAMKRLLFVVVDGVAVRPGSYRDCGSTVTGILGCSGLPASTHSYVSIGQGVRKVNAARVYSGVFTASKGSQIPYIVVVKSGSDNETTLPGTRGKRDSMLIALNYLMNLTQPSQALLTPLEHEIHRQITRKLKMDPTLFKYFAVIDGDSYVETNAVKRLVGRLERNDTIMAIHGTLQPVSKTTTFATILQAYPWFHLHHLAPCLDSVLGSVGRSWGGGFAVYRLSFEDGTPCLVSERVLREFARTACDMSTQNALHLGEDKFLPPLLLQAHPRPNHLEYNSSAVAYSDMPTRFRTLMAQQRRSFNARYNILSSIPFCIRRPIVPLMAYVEVLTMTLSPVATAYLYYIVTRIIVLVIIKHCPAISLTNTDILVSIAMGTLFLLQALLFLATLNIKSLFPLFAYMVFGIPLYQIVIPLWGFWSMDRAVWSDTVVVERAGWVRVHGADATCGGGGDVPGSIRDKRKLSTGPVLMPFETEEEPTNQVGINMVDHGLTDTDLDTPIATYVRNRISPYHIKTSLERTPTINSAATTLPATPASTTSFLTPAEATYYPLSTPISTPPIKSFLRPVMTPALAAMLDNDPQTSTSSRPPSDVISPYNLYRKSISSRKSSRSFRVVSGVTSHYPSFATTNSAETGMTLRSSFASNSPNLSQELKKAVRDHVYAFLSTRDLNSVTARGVLEYLTSIFGEELKGVEMFVRDVVEEFTLEALALM</sequence>
<dbReference type="RefSeq" id="XP_016605005.1">
    <property type="nucleotide sequence ID" value="XM_016755942.1"/>
</dbReference>
<feature type="compositionally biased region" description="Basic and acidic residues" evidence="4">
    <location>
        <begin position="36"/>
        <end position="47"/>
    </location>
</feature>
<keyword evidence="2 5" id="KW-0812">Transmembrane</keyword>
<reference evidence="6 7" key="1">
    <citation type="submission" date="2009-08" db="EMBL/GenBank/DDBJ databases">
        <title>The Genome Sequence of Spizellomyces punctatus strain DAOM BR117.</title>
        <authorList>
            <consortium name="The Broad Institute Genome Sequencing Platform"/>
            <person name="Russ C."/>
            <person name="Cuomo C."/>
            <person name="Shea T."/>
            <person name="Young S.K."/>
            <person name="Zeng Q."/>
            <person name="Koehrsen M."/>
            <person name="Haas B."/>
            <person name="Borodovsky M."/>
            <person name="Guigo R."/>
            <person name="Alvarado L."/>
            <person name="Berlin A."/>
            <person name="Bochicchio J."/>
            <person name="Borenstein D."/>
            <person name="Chapman S."/>
            <person name="Chen Z."/>
            <person name="Engels R."/>
            <person name="Freedman E."/>
            <person name="Gellesch M."/>
            <person name="Goldberg J."/>
            <person name="Griggs A."/>
            <person name="Gujja S."/>
            <person name="Heiman D."/>
            <person name="Hepburn T."/>
            <person name="Howarth C."/>
            <person name="Jen D."/>
            <person name="Larson L."/>
            <person name="Lewis B."/>
            <person name="Mehta T."/>
            <person name="Park D."/>
            <person name="Pearson M."/>
            <person name="Roberts A."/>
            <person name="Saif S."/>
            <person name="Shenoy N."/>
            <person name="Sisk P."/>
            <person name="Stolte C."/>
            <person name="Sykes S."/>
            <person name="Thomson T."/>
            <person name="Walk T."/>
            <person name="White J."/>
            <person name="Yandava C."/>
            <person name="Burger G."/>
            <person name="Gray M.W."/>
            <person name="Holland P.W.H."/>
            <person name="King N."/>
            <person name="Lang F.B.F."/>
            <person name="Roger A.J."/>
            <person name="Ruiz-Trillo I."/>
            <person name="Lander E."/>
            <person name="Nusbaum C."/>
        </authorList>
    </citation>
    <scope>NUCLEOTIDE SEQUENCE [LARGE SCALE GENOMIC DNA]</scope>
    <source>
        <strain evidence="6 7">DAOM BR117</strain>
    </source>
</reference>
<dbReference type="EMBL" id="KQ257466">
    <property type="protein sequence ID" value="KNC96965.1"/>
    <property type="molecule type" value="Genomic_DNA"/>
</dbReference>
<dbReference type="PANTHER" id="PTHR22914">
    <property type="entry name" value="CHITIN SYNTHASE"/>
    <property type="match status" value="1"/>
</dbReference>
<dbReference type="InterPro" id="IPR004835">
    <property type="entry name" value="Chitin_synth"/>
</dbReference>
<dbReference type="InParanoid" id="A0A0L0H627"/>
<evidence type="ECO:0000256" key="1">
    <source>
        <dbReference type="ARBA" id="ARBA00004141"/>
    </source>
</evidence>
<dbReference type="OrthoDB" id="2157701at2759"/>
<feature type="transmembrane region" description="Helical" evidence="5">
    <location>
        <begin position="81"/>
        <end position="101"/>
    </location>
</feature>
<name>A0A0L0H627_SPIPD</name>
<dbReference type="GeneID" id="27690979"/>